<reference evidence="5" key="1">
    <citation type="submission" date="2019-03" db="EMBL/GenBank/DDBJ databases">
        <title>Lake Tanganyika Metagenome-Assembled Genomes (MAGs).</title>
        <authorList>
            <person name="Tran P."/>
        </authorList>
    </citation>
    <scope>NUCLEOTIDE SEQUENCE</scope>
    <source>
        <strain evidence="5">M_DeepCast_400m_m2_100</strain>
    </source>
</reference>
<dbReference type="EMBL" id="VGIY01000012">
    <property type="protein sequence ID" value="MBM3316431.1"/>
    <property type="molecule type" value="Genomic_DNA"/>
</dbReference>
<dbReference type="PANTHER" id="PTHR11808">
    <property type="entry name" value="TRANS-SULFURATION ENZYME FAMILY MEMBER"/>
    <property type="match status" value="1"/>
</dbReference>
<evidence type="ECO:0000313" key="6">
    <source>
        <dbReference type="Proteomes" id="UP000748308"/>
    </source>
</evidence>
<dbReference type="AlphaFoldDB" id="A0A937X688"/>
<proteinExistence type="inferred from homology"/>
<dbReference type="InterPro" id="IPR000277">
    <property type="entry name" value="Cys/Met-Metab_PyrdxlP-dep_enz"/>
</dbReference>
<organism evidence="5 6">
    <name type="scientific">Eiseniibacteriota bacterium</name>
    <dbReference type="NCBI Taxonomy" id="2212470"/>
    <lineage>
        <taxon>Bacteria</taxon>
        <taxon>Candidatus Eiseniibacteriota</taxon>
    </lineage>
</organism>
<dbReference type="InterPro" id="IPR015421">
    <property type="entry name" value="PyrdxlP-dep_Trfase_major"/>
</dbReference>
<evidence type="ECO:0000313" key="5">
    <source>
        <dbReference type="EMBL" id="MBM3316431.1"/>
    </source>
</evidence>
<protein>
    <submittedName>
        <fullName evidence="5">O-acetylhomoserine aminocarboxypropyltransferase/cysteine synthase</fullName>
    </submittedName>
</protein>
<feature type="modified residue" description="N6-(pyridoxal phosphate)lysine" evidence="3">
    <location>
        <position position="255"/>
    </location>
</feature>
<dbReference type="PIRSF" id="PIRSF001434">
    <property type="entry name" value="CGS"/>
    <property type="match status" value="1"/>
</dbReference>
<dbReference type="InterPro" id="IPR015422">
    <property type="entry name" value="PyrdxlP-dep_Trfase_small"/>
</dbReference>
<evidence type="ECO:0000256" key="3">
    <source>
        <dbReference type="PIRSR" id="PIRSR001434-2"/>
    </source>
</evidence>
<dbReference type="Gene3D" id="3.40.640.10">
    <property type="entry name" value="Type I PLP-dependent aspartate aminotransferase-like (Major domain)"/>
    <property type="match status" value="1"/>
</dbReference>
<sequence>MSDAGLSPGVARYVAAAQEAQRRRNEEIARMRRCRFDTIAVHGLYTMSESLDYNQGSIIEPIYMASSQAYRDSDEMEAALAYLVPTWCYSRIANPSLFYFENVLALLEGYGFDGETSCCATSSGMAAIHSATEPFLSIGAGGAGRPMNFVATCQVYGGTFQQFAVRKDREKGVECRWVVRSTDLEEWESKIDENTRFLYGELPSNPGQAFFDLAAVAEIAHRHGLPLIIDNTVGSPALLRPLCHGADVVIQSVTKTLTSSGFGIAGAVIARKNLTCRFAPEELKADFPMYIKALPNRDNGPNLSPMNAILSLNDMRTLRSKVDLFSRNTMRVAEFLGGHPQIEKVDYLGLPAHPLHALASRYLFLVDAEHDPEYGRPINRYGHLMSLRVKGGAAATRRVFDAFQRIWRATDLGRVKSVATIPAISTHQQQGEEGRRLADVPPNLIRLCVGGEHPDDVIADLDQALAAITGKVTVSVPAAFSVGGASREVPGR</sequence>
<dbReference type="GO" id="GO:0005737">
    <property type="term" value="C:cytoplasm"/>
    <property type="evidence" value="ECO:0007669"/>
    <property type="project" value="TreeGrafter"/>
</dbReference>
<gene>
    <name evidence="5" type="ORF">FJY75_01125</name>
</gene>
<name>A0A937X688_UNCEI</name>
<dbReference type="InterPro" id="IPR015424">
    <property type="entry name" value="PyrdxlP-dep_Trfase"/>
</dbReference>
<comment type="similarity">
    <text evidence="4">Belongs to the trans-sulfuration enzymes family.</text>
</comment>
<comment type="caution">
    <text evidence="5">The sequence shown here is derived from an EMBL/GenBank/DDBJ whole genome shotgun (WGS) entry which is preliminary data.</text>
</comment>
<accession>A0A937X688</accession>
<dbReference type="GO" id="GO:0016846">
    <property type="term" value="F:carbon-sulfur lyase activity"/>
    <property type="evidence" value="ECO:0007669"/>
    <property type="project" value="TreeGrafter"/>
</dbReference>
<dbReference type="GO" id="GO:0019346">
    <property type="term" value="P:transsulfuration"/>
    <property type="evidence" value="ECO:0007669"/>
    <property type="project" value="InterPro"/>
</dbReference>
<dbReference type="PANTHER" id="PTHR11808:SF80">
    <property type="entry name" value="CYSTATHIONINE GAMMA-LYASE"/>
    <property type="match status" value="1"/>
</dbReference>
<dbReference type="SUPFAM" id="SSF53383">
    <property type="entry name" value="PLP-dependent transferases"/>
    <property type="match status" value="1"/>
</dbReference>
<evidence type="ECO:0000256" key="4">
    <source>
        <dbReference type="RuleBase" id="RU362118"/>
    </source>
</evidence>
<dbReference type="Gene3D" id="3.90.1150.10">
    <property type="entry name" value="Aspartate Aminotransferase, domain 1"/>
    <property type="match status" value="1"/>
</dbReference>
<evidence type="ECO:0000256" key="1">
    <source>
        <dbReference type="ARBA" id="ARBA00001933"/>
    </source>
</evidence>
<keyword evidence="2 3" id="KW-0663">Pyridoxal phosphate</keyword>
<dbReference type="GO" id="GO:0030170">
    <property type="term" value="F:pyridoxal phosphate binding"/>
    <property type="evidence" value="ECO:0007669"/>
    <property type="project" value="InterPro"/>
</dbReference>
<dbReference type="Proteomes" id="UP000748308">
    <property type="component" value="Unassembled WGS sequence"/>
</dbReference>
<comment type="cofactor">
    <cofactor evidence="1 4">
        <name>pyridoxal 5'-phosphate</name>
        <dbReference type="ChEBI" id="CHEBI:597326"/>
    </cofactor>
</comment>
<evidence type="ECO:0000256" key="2">
    <source>
        <dbReference type="ARBA" id="ARBA00022898"/>
    </source>
</evidence>
<dbReference type="Pfam" id="PF01053">
    <property type="entry name" value="Cys_Met_Meta_PP"/>
    <property type="match status" value="1"/>
</dbReference>